<proteinExistence type="inferred from homology"/>
<dbReference type="EMBL" id="MK072118">
    <property type="protein sequence ID" value="AYV78935.1"/>
    <property type="molecule type" value="Genomic_DNA"/>
</dbReference>
<protein>
    <submittedName>
        <fullName evidence="2">Clp protease</fullName>
    </submittedName>
</protein>
<dbReference type="InterPro" id="IPR001907">
    <property type="entry name" value="ClpP"/>
</dbReference>
<gene>
    <name evidence="2" type="ORF">Edafosvirus53_3</name>
</gene>
<evidence type="ECO:0000313" key="2">
    <source>
        <dbReference type="EMBL" id="AYV78935.1"/>
    </source>
</evidence>
<sequence length="210" mass="24403">RAKRKRMDDDEENEKEDDVENVEECIYDIDNHIYFRMEITSKSANHLAKLLISKNREFELFKQQSQLVDNIIPKPIYLHISSEGGNILDSFLIVDVITRSKIPIHTVVEGKVASGASLISVVGKKRYMTPNAYILIHQMSDSIKGKYEYLIDEQKNNMNIMNKLKNIYLDNSQKKLSKKKLEDILKHEYLLDSDECLKLGLVDDIYTESF</sequence>
<dbReference type="SUPFAM" id="SSF52096">
    <property type="entry name" value="ClpP/crotonase"/>
    <property type="match status" value="1"/>
</dbReference>
<dbReference type="Gene3D" id="3.90.226.10">
    <property type="entry name" value="2-enoyl-CoA Hydratase, Chain A, domain 1"/>
    <property type="match status" value="1"/>
</dbReference>
<feature type="non-terminal residue" evidence="2">
    <location>
        <position position="1"/>
    </location>
</feature>
<organism evidence="2">
    <name type="scientific">Edafosvirus sp</name>
    <dbReference type="NCBI Taxonomy" id="2487765"/>
    <lineage>
        <taxon>Viruses</taxon>
        <taxon>Varidnaviria</taxon>
        <taxon>Bamfordvirae</taxon>
        <taxon>Nucleocytoviricota</taxon>
        <taxon>Megaviricetes</taxon>
        <taxon>Imitervirales</taxon>
        <taxon>Mimiviridae</taxon>
        <taxon>Klosneuvirinae</taxon>
    </lineage>
</organism>
<dbReference type="InterPro" id="IPR023562">
    <property type="entry name" value="ClpP/TepA"/>
</dbReference>
<accession>A0A3G4ZVL2</accession>
<dbReference type="GO" id="GO:0051117">
    <property type="term" value="F:ATPase binding"/>
    <property type="evidence" value="ECO:0007669"/>
    <property type="project" value="TreeGrafter"/>
</dbReference>
<name>A0A3G4ZVL2_9VIRU</name>
<dbReference type="InterPro" id="IPR029045">
    <property type="entry name" value="ClpP/crotonase-like_dom_sf"/>
</dbReference>
<reference evidence="2" key="1">
    <citation type="submission" date="2018-10" db="EMBL/GenBank/DDBJ databases">
        <title>Hidden diversity of soil giant viruses.</title>
        <authorList>
            <person name="Schulz F."/>
            <person name="Alteio L."/>
            <person name="Goudeau D."/>
            <person name="Ryan E.M."/>
            <person name="Malmstrom R.R."/>
            <person name="Blanchard J."/>
            <person name="Woyke T."/>
        </authorList>
    </citation>
    <scope>NUCLEOTIDE SEQUENCE</scope>
    <source>
        <strain evidence="2">EDV1</strain>
    </source>
</reference>
<comment type="similarity">
    <text evidence="1">Belongs to the peptidase S14 family.</text>
</comment>
<dbReference type="GO" id="GO:0009368">
    <property type="term" value="C:endopeptidase Clp complex"/>
    <property type="evidence" value="ECO:0007669"/>
    <property type="project" value="TreeGrafter"/>
</dbReference>
<dbReference type="GO" id="GO:0004176">
    <property type="term" value="F:ATP-dependent peptidase activity"/>
    <property type="evidence" value="ECO:0007669"/>
    <property type="project" value="InterPro"/>
</dbReference>
<dbReference type="PRINTS" id="PR00127">
    <property type="entry name" value="CLPPROTEASEP"/>
</dbReference>
<dbReference type="Pfam" id="PF00574">
    <property type="entry name" value="CLP_protease"/>
    <property type="match status" value="1"/>
</dbReference>
<dbReference type="GO" id="GO:0006515">
    <property type="term" value="P:protein quality control for misfolded or incompletely synthesized proteins"/>
    <property type="evidence" value="ECO:0007669"/>
    <property type="project" value="TreeGrafter"/>
</dbReference>
<keyword evidence="2" id="KW-0378">Hydrolase</keyword>
<evidence type="ECO:0000256" key="1">
    <source>
        <dbReference type="ARBA" id="ARBA00007039"/>
    </source>
</evidence>
<dbReference type="PANTHER" id="PTHR10381">
    <property type="entry name" value="ATP-DEPENDENT CLP PROTEASE PROTEOLYTIC SUBUNIT"/>
    <property type="match status" value="1"/>
</dbReference>
<dbReference type="GO" id="GO:0004252">
    <property type="term" value="F:serine-type endopeptidase activity"/>
    <property type="evidence" value="ECO:0007669"/>
    <property type="project" value="InterPro"/>
</dbReference>
<dbReference type="PANTHER" id="PTHR10381:SF11">
    <property type="entry name" value="ATP-DEPENDENT CLP PROTEASE PROTEOLYTIC SUBUNIT, MITOCHONDRIAL"/>
    <property type="match status" value="1"/>
</dbReference>
<keyword evidence="2" id="KW-0645">Protease</keyword>